<evidence type="ECO:0000313" key="3">
    <source>
        <dbReference type="Proteomes" id="UP001404104"/>
    </source>
</evidence>
<comment type="caution">
    <text evidence="2">The sequence shown here is derived from an EMBL/GenBank/DDBJ whole genome shotgun (WGS) entry which is preliminary data.</text>
</comment>
<keyword evidence="1" id="KW-0175">Coiled coil</keyword>
<dbReference type="InterPro" id="IPR012347">
    <property type="entry name" value="Ferritin-like"/>
</dbReference>
<organism evidence="2 3">
    <name type="scientific">Sphingomonas qilianensis</name>
    <dbReference type="NCBI Taxonomy" id="1736690"/>
    <lineage>
        <taxon>Bacteria</taxon>
        <taxon>Pseudomonadati</taxon>
        <taxon>Pseudomonadota</taxon>
        <taxon>Alphaproteobacteria</taxon>
        <taxon>Sphingomonadales</taxon>
        <taxon>Sphingomonadaceae</taxon>
        <taxon>Sphingomonas</taxon>
    </lineage>
</organism>
<dbReference type="RefSeq" id="WP_345862417.1">
    <property type="nucleotide sequence ID" value="NZ_JBDIMF010000001.1"/>
</dbReference>
<reference evidence="2 3" key="1">
    <citation type="submission" date="2024-05" db="EMBL/GenBank/DDBJ databases">
        <authorList>
            <person name="Liu Q."/>
            <person name="Xin Y.-H."/>
        </authorList>
    </citation>
    <scope>NUCLEOTIDE SEQUENCE [LARGE SCALE GENOMIC DNA]</scope>
    <source>
        <strain evidence="2 3">CGMCC 1.15349</strain>
    </source>
</reference>
<dbReference type="Pfam" id="PF05974">
    <property type="entry name" value="DUF892"/>
    <property type="match status" value="1"/>
</dbReference>
<feature type="coiled-coil region" evidence="1">
    <location>
        <begin position="44"/>
        <end position="71"/>
    </location>
</feature>
<accession>A0ABU9XRN9</accession>
<protein>
    <submittedName>
        <fullName evidence="2">Ferritin-like domain-containing protein</fullName>
    </submittedName>
</protein>
<dbReference type="SUPFAM" id="SSF47240">
    <property type="entry name" value="Ferritin-like"/>
    <property type="match status" value="1"/>
</dbReference>
<dbReference type="PANTHER" id="PTHR30565:SF9">
    <property type="entry name" value="PROTEIN YCIF"/>
    <property type="match status" value="1"/>
</dbReference>
<gene>
    <name evidence="2" type="ORF">ABC969_01245</name>
</gene>
<sequence length="174" mass="19068">MATHNDTTRDIFIVGLRNAHAVEKQALSIMTPQVARIEHYPEVAERLRLHIEETNGQIARLDELLASFESSGSVLKDTALSMSGTMAAMMHTVADDEILKNSFANYAFEHFEIAAYKSLLVLADDGGFSNATAALTKSLGEEQSMAQWIDEALPMITRRYASLYAAEGASEAKV</sequence>
<proteinExistence type="predicted"/>
<dbReference type="Gene3D" id="1.20.1260.10">
    <property type="match status" value="1"/>
</dbReference>
<evidence type="ECO:0000256" key="1">
    <source>
        <dbReference type="SAM" id="Coils"/>
    </source>
</evidence>
<evidence type="ECO:0000313" key="2">
    <source>
        <dbReference type="EMBL" id="MEN2785044.1"/>
    </source>
</evidence>
<dbReference type="InterPro" id="IPR047114">
    <property type="entry name" value="YciF"/>
</dbReference>
<dbReference type="InterPro" id="IPR009078">
    <property type="entry name" value="Ferritin-like_SF"/>
</dbReference>
<dbReference type="InterPro" id="IPR010287">
    <property type="entry name" value="DUF892_YciF-like"/>
</dbReference>
<dbReference type="PANTHER" id="PTHR30565">
    <property type="entry name" value="PROTEIN YCIF"/>
    <property type="match status" value="1"/>
</dbReference>
<name>A0ABU9XRN9_9SPHN</name>
<dbReference type="EMBL" id="JBDIMF010000001">
    <property type="protein sequence ID" value="MEN2785044.1"/>
    <property type="molecule type" value="Genomic_DNA"/>
</dbReference>
<keyword evidence="3" id="KW-1185">Reference proteome</keyword>
<dbReference type="Proteomes" id="UP001404104">
    <property type="component" value="Unassembled WGS sequence"/>
</dbReference>